<accession>A0A8S0W497</accession>
<name>A0A8S0W497_CYCAE</name>
<sequence>MDELIEETRAYLRHLEAHRAAVRRGANAFHDPFTMFLPNEIASKILCFCVDGKDGVKRRIPLALSAVSKRWQVIAHSTPLLWASIRLRLGIGLPCSYEKDMLQYWLQRSSQYPLSIDFRVSNTRYFKERENQYRSIVEMLNPHCHRWGKLSVAMPLHLLSLLQGNFIVKPILSHLKILGVNLEHDNDNQIGSFNLGTSLPAPQVPPPPQASAPRRHFLIHTNADATTETFADAVVETIFEE</sequence>
<comment type="caution">
    <text evidence="2">The sequence shown here is derived from an EMBL/GenBank/DDBJ whole genome shotgun (WGS) entry which is preliminary data.</text>
</comment>
<dbReference type="SUPFAM" id="SSF81383">
    <property type="entry name" value="F-box domain"/>
    <property type="match status" value="1"/>
</dbReference>
<protein>
    <recommendedName>
        <fullName evidence="1">F-box domain-containing protein</fullName>
    </recommendedName>
</protein>
<dbReference type="InterPro" id="IPR001810">
    <property type="entry name" value="F-box_dom"/>
</dbReference>
<dbReference type="AlphaFoldDB" id="A0A8S0W497"/>
<dbReference type="OrthoDB" id="2886770at2759"/>
<dbReference type="Pfam" id="PF12937">
    <property type="entry name" value="F-box-like"/>
    <property type="match status" value="1"/>
</dbReference>
<dbReference type="EMBL" id="CACVBS010000081">
    <property type="protein sequence ID" value="CAA7269835.1"/>
    <property type="molecule type" value="Genomic_DNA"/>
</dbReference>
<feature type="domain" description="F-box" evidence="1">
    <location>
        <begin position="37"/>
        <end position="87"/>
    </location>
</feature>
<reference evidence="2 3" key="1">
    <citation type="submission" date="2020-01" db="EMBL/GenBank/DDBJ databases">
        <authorList>
            <person name="Gupta K D."/>
        </authorList>
    </citation>
    <scope>NUCLEOTIDE SEQUENCE [LARGE SCALE GENOMIC DNA]</scope>
</reference>
<gene>
    <name evidence="2" type="ORF">AAE3_LOCUS12093</name>
</gene>
<evidence type="ECO:0000313" key="3">
    <source>
        <dbReference type="Proteomes" id="UP000467700"/>
    </source>
</evidence>
<dbReference type="InterPro" id="IPR036047">
    <property type="entry name" value="F-box-like_dom_sf"/>
</dbReference>
<evidence type="ECO:0000259" key="1">
    <source>
        <dbReference type="Pfam" id="PF12937"/>
    </source>
</evidence>
<organism evidence="2 3">
    <name type="scientific">Cyclocybe aegerita</name>
    <name type="common">Black poplar mushroom</name>
    <name type="synonym">Agrocybe aegerita</name>
    <dbReference type="NCBI Taxonomy" id="1973307"/>
    <lineage>
        <taxon>Eukaryota</taxon>
        <taxon>Fungi</taxon>
        <taxon>Dikarya</taxon>
        <taxon>Basidiomycota</taxon>
        <taxon>Agaricomycotina</taxon>
        <taxon>Agaricomycetes</taxon>
        <taxon>Agaricomycetidae</taxon>
        <taxon>Agaricales</taxon>
        <taxon>Agaricineae</taxon>
        <taxon>Bolbitiaceae</taxon>
        <taxon>Cyclocybe</taxon>
    </lineage>
</organism>
<dbReference type="Proteomes" id="UP000467700">
    <property type="component" value="Unassembled WGS sequence"/>
</dbReference>
<evidence type="ECO:0000313" key="2">
    <source>
        <dbReference type="EMBL" id="CAA7269835.1"/>
    </source>
</evidence>
<proteinExistence type="predicted"/>
<keyword evidence="3" id="KW-1185">Reference proteome</keyword>